<feature type="compositionally biased region" description="Polar residues" evidence="1">
    <location>
        <begin position="36"/>
        <end position="45"/>
    </location>
</feature>
<protein>
    <submittedName>
        <fullName evidence="2">Uncharacterized protein</fullName>
    </submittedName>
</protein>
<accession>A0AAN8R3Z7</accession>
<gene>
    <name evidence="2" type="ORF">J4Q44_G00065100</name>
</gene>
<dbReference type="EMBL" id="JAGTTL010000004">
    <property type="protein sequence ID" value="KAK6324171.1"/>
    <property type="molecule type" value="Genomic_DNA"/>
</dbReference>
<proteinExistence type="predicted"/>
<keyword evidence="3" id="KW-1185">Reference proteome</keyword>
<reference evidence="2 3" key="1">
    <citation type="submission" date="2021-04" db="EMBL/GenBank/DDBJ databases">
        <authorList>
            <person name="De Guttry C."/>
            <person name="Zahm M."/>
            <person name="Klopp C."/>
            <person name="Cabau C."/>
            <person name="Louis A."/>
            <person name="Berthelot C."/>
            <person name="Parey E."/>
            <person name="Roest Crollius H."/>
            <person name="Montfort J."/>
            <person name="Robinson-Rechavi M."/>
            <person name="Bucao C."/>
            <person name="Bouchez O."/>
            <person name="Gislard M."/>
            <person name="Lluch J."/>
            <person name="Milhes M."/>
            <person name="Lampietro C."/>
            <person name="Lopez Roques C."/>
            <person name="Donnadieu C."/>
            <person name="Braasch I."/>
            <person name="Desvignes T."/>
            <person name="Postlethwait J."/>
            <person name="Bobe J."/>
            <person name="Wedekind C."/>
            <person name="Guiguen Y."/>
        </authorList>
    </citation>
    <scope>NUCLEOTIDE SEQUENCE [LARGE SCALE GENOMIC DNA]</scope>
    <source>
        <strain evidence="2">Cs_M1</strain>
        <tissue evidence="2">Blood</tissue>
    </source>
</reference>
<dbReference type="AlphaFoldDB" id="A0AAN8R3Z7"/>
<organism evidence="2 3">
    <name type="scientific">Coregonus suidteri</name>
    <dbReference type="NCBI Taxonomy" id="861788"/>
    <lineage>
        <taxon>Eukaryota</taxon>
        <taxon>Metazoa</taxon>
        <taxon>Chordata</taxon>
        <taxon>Craniata</taxon>
        <taxon>Vertebrata</taxon>
        <taxon>Euteleostomi</taxon>
        <taxon>Actinopterygii</taxon>
        <taxon>Neopterygii</taxon>
        <taxon>Teleostei</taxon>
        <taxon>Protacanthopterygii</taxon>
        <taxon>Salmoniformes</taxon>
        <taxon>Salmonidae</taxon>
        <taxon>Coregoninae</taxon>
        <taxon>Coregonus</taxon>
    </lineage>
</organism>
<dbReference type="Proteomes" id="UP001356427">
    <property type="component" value="Unassembled WGS sequence"/>
</dbReference>
<name>A0AAN8R3Z7_9TELE</name>
<comment type="caution">
    <text evidence="2">The sequence shown here is derived from an EMBL/GenBank/DDBJ whole genome shotgun (WGS) entry which is preliminary data.</text>
</comment>
<evidence type="ECO:0000313" key="2">
    <source>
        <dbReference type="EMBL" id="KAK6324171.1"/>
    </source>
</evidence>
<feature type="region of interest" description="Disordered" evidence="1">
    <location>
        <begin position="13"/>
        <end position="45"/>
    </location>
</feature>
<evidence type="ECO:0000313" key="3">
    <source>
        <dbReference type="Proteomes" id="UP001356427"/>
    </source>
</evidence>
<sequence>MSVLFCCCVTPSEDNDERQPLLHTKPSKSAKPESARQPQPAATVSRSGLLVPKRVGVIDLDQQFSDVALTFNQQQESYDAMKERIISLRCTYDCNNDSNLTLTECVRKIKEEHKDSCSVTMVMKGYDFSLSVVPLRSAVEGEESPPSRLRLAQEELWGISQGAKAIRTAGTKLQELIGWLLNEGERMAERVREVAPTHQDRCRLENNLIETMQEVRRARELSLGYRQQAGEVQTEAAQIAGLA</sequence>
<evidence type="ECO:0000256" key="1">
    <source>
        <dbReference type="SAM" id="MobiDB-lite"/>
    </source>
</evidence>